<protein>
    <submittedName>
        <fullName evidence="1">Uncharacterized protein</fullName>
    </submittedName>
</protein>
<sequence>MIKTLNEIETFYRSIEPKELYTKKQIQDGLGCHRVTRYRKLKGVPTRRINGLICYKGADLIAALSGGFDEEELHADVQFN</sequence>
<name>A0A3T1CYB3_9BACL</name>
<evidence type="ECO:0000313" key="2">
    <source>
        <dbReference type="Proteomes" id="UP000289856"/>
    </source>
</evidence>
<accession>A0A3T1CYB3</accession>
<dbReference type="RefSeq" id="WP_130604669.1">
    <property type="nucleotide sequence ID" value="NZ_AP019400.1"/>
</dbReference>
<organism evidence="1 2">
    <name type="scientific">Cohnella abietis</name>
    <dbReference type="NCBI Taxonomy" id="2507935"/>
    <lineage>
        <taxon>Bacteria</taxon>
        <taxon>Bacillati</taxon>
        <taxon>Bacillota</taxon>
        <taxon>Bacilli</taxon>
        <taxon>Bacillales</taxon>
        <taxon>Paenibacillaceae</taxon>
        <taxon>Cohnella</taxon>
    </lineage>
</organism>
<evidence type="ECO:0000313" key="1">
    <source>
        <dbReference type="EMBL" id="BBI30735.1"/>
    </source>
</evidence>
<dbReference type="KEGG" id="cohn:KCTCHS21_01340"/>
<dbReference type="EMBL" id="AP019400">
    <property type="protein sequence ID" value="BBI30735.1"/>
    <property type="molecule type" value="Genomic_DNA"/>
</dbReference>
<reference evidence="1 2" key="1">
    <citation type="submission" date="2019-01" db="EMBL/GenBank/DDBJ databases">
        <title>Complete genome sequence of Cohnella hallensis HS21 isolated from Korean fir (Abies koreana) rhizospheric soil.</title>
        <authorList>
            <person name="Jiang L."/>
            <person name="Kang S.W."/>
            <person name="Kim S."/>
            <person name="Jung J."/>
            <person name="Kim C.Y."/>
            <person name="Kim D.H."/>
            <person name="Kim S.W."/>
            <person name="Lee J."/>
        </authorList>
    </citation>
    <scope>NUCLEOTIDE SEQUENCE [LARGE SCALE GENOMIC DNA]</scope>
    <source>
        <strain evidence="1 2">HS21</strain>
    </source>
</reference>
<dbReference type="Proteomes" id="UP000289856">
    <property type="component" value="Chromosome"/>
</dbReference>
<keyword evidence="2" id="KW-1185">Reference proteome</keyword>
<proteinExistence type="predicted"/>
<dbReference type="AlphaFoldDB" id="A0A3T1CYB3"/>
<gene>
    <name evidence="1" type="ORF">KCTCHS21_01340</name>
</gene>